<evidence type="ECO:0000313" key="9">
    <source>
        <dbReference type="EMBL" id="MBZ3885886.1"/>
    </source>
</evidence>
<dbReference type="InterPro" id="IPR001699">
    <property type="entry name" value="TF_T-box"/>
</dbReference>
<organism evidence="9 10">
    <name type="scientific">Sciurus carolinensis</name>
    <name type="common">Eastern gray squirrel</name>
    <dbReference type="NCBI Taxonomy" id="30640"/>
    <lineage>
        <taxon>Eukaryota</taxon>
        <taxon>Metazoa</taxon>
        <taxon>Chordata</taxon>
        <taxon>Craniata</taxon>
        <taxon>Vertebrata</taxon>
        <taxon>Euteleostomi</taxon>
        <taxon>Mammalia</taxon>
        <taxon>Eutheria</taxon>
        <taxon>Euarchontoglires</taxon>
        <taxon>Glires</taxon>
        <taxon>Rodentia</taxon>
        <taxon>Sciuromorpha</taxon>
        <taxon>Sciuridae</taxon>
        <taxon>Sciurinae</taxon>
        <taxon>Sciurini</taxon>
        <taxon>Sciurus</taxon>
    </lineage>
</organism>
<keyword evidence="5 6" id="KW-0539">Nucleus</keyword>
<gene>
    <name evidence="9" type="ORF">SUZIE_185180</name>
</gene>
<dbReference type="SMART" id="SM00425">
    <property type="entry name" value="TBOX"/>
    <property type="match status" value="1"/>
</dbReference>
<sequence length="555" mass="61593">ETLLLTVTSSPPGMALSSRAHAFSVEALVGRSGKRKSQDPREEPQPELQEKEGGEEEEERRNSAAAEKSEQPERKRLKTESLTTAFSGCAGGGGSSSSGGGGDRSGSNRNRDGDGNSHESPEEKDIIQVELQGSELWKRFHDIGTEMIITKAGRRMFPSVRVKVKGLDPGKQYYVAIDVVPVDSKRYRYVYHSSQWMVAGNTDHSCITPRFYVHPDSPCSGETWMRQIISFDRVKLTNNEMDDKGHIILQSMHKYKPRVHVMEQDSRVDLSRIQSLPAEGVKTFSFKETEFTTVTAYQNQQITKLKIDRNPFAKGFRDPGRNRGVLDGLLETYSWRPSLILDLKTFGADTQSGSSGSSPVTSSGEAPSPLSSLLSPPCSPPTFHLPTSSLGMTCPETYLHSINLPLCYKICPTNFWRQQPLDLPAPERLTSSNRSQSLAPLMMEVPMLSSLGVTNSKSGSSEDFNGQCVHTPHSANQMLYGLQASGNIFPPNPITQEVLSCSFRPSYGFYRYNFSMPSRLVNTSNHLKGNDNSQVSFREGKCNHAHWYPTINHCL</sequence>
<dbReference type="PROSITE" id="PS01264">
    <property type="entry name" value="TBOX_2"/>
    <property type="match status" value="1"/>
</dbReference>
<feature type="compositionally biased region" description="Gly residues" evidence="7">
    <location>
        <begin position="89"/>
        <end position="104"/>
    </location>
</feature>
<dbReference type="GO" id="GO:0000978">
    <property type="term" value="F:RNA polymerase II cis-regulatory region sequence-specific DNA binding"/>
    <property type="evidence" value="ECO:0007669"/>
    <property type="project" value="InterPro"/>
</dbReference>
<evidence type="ECO:0000256" key="4">
    <source>
        <dbReference type="ARBA" id="ARBA00023163"/>
    </source>
</evidence>
<feature type="compositionally biased region" description="Basic and acidic residues" evidence="7">
    <location>
        <begin position="36"/>
        <end position="52"/>
    </location>
</feature>
<name>A0AA41T5V2_SCICA</name>
<dbReference type="InterPro" id="IPR018186">
    <property type="entry name" value="TF_T-box_CS"/>
</dbReference>
<dbReference type="PROSITE" id="PS50252">
    <property type="entry name" value="TBOX_3"/>
    <property type="match status" value="1"/>
</dbReference>
<evidence type="ECO:0000256" key="3">
    <source>
        <dbReference type="ARBA" id="ARBA00023125"/>
    </source>
</evidence>
<feature type="compositionally biased region" description="Polar residues" evidence="7">
    <location>
        <begin position="1"/>
        <end position="11"/>
    </location>
</feature>
<keyword evidence="3 6" id="KW-0238">DNA-binding</keyword>
<dbReference type="InterPro" id="IPR046360">
    <property type="entry name" value="T-box_DNA-bd"/>
</dbReference>
<feature type="compositionally biased region" description="Low complexity" evidence="7">
    <location>
        <begin position="352"/>
        <end position="375"/>
    </location>
</feature>
<evidence type="ECO:0000259" key="8">
    <source>
        <dbReference type="PROSITE" id="PS50252"/>
    </source>
</evidence>
<dbReference type="GO" id="GO:0045893">
    <property type="term" value="P:positive regulation of DNA-templated transcription"/>
    <property type="evidence" value="ECO:0007669"/>
    <property type="project" value="InterPro"/>
</dbReference>
<dbReference type="AlphaFoldDB" id="A0AA41T5V2"/>
<dbReference type="PRINTS" id="PR00937">
    <property type="entry name" value="TBOX"/>
</dbReference>
<keyword evidence="10" id="KW-1185">Reference proteome</keyword>
<feature type="compositionally biased region" description="Basic and acidic residues" evidence="7">
    <location>
        <begin position="109"/>
        <end position="125"/>
    </location>
</feature>
<keyword evidence="4" id="KW-0804">Transcription</keyword>
<dbReference type="FunFam" id="2.60.40.820:FF:000001">
    <property type="entry name" value="T-box transcription factor TBX18"/>
    <property type="match status" value="1"/>
</dbReference>
<dbReference type="Proteomes" id="UP001166674">
    <property type="component" value="Unassembled WGS sequence"/>
</dbReference>
<dbReference type="GO" id="GO:0090571">
    <property type="term" value="C:RNA polymerase II transcription repressor complex"/>
    <property type="evidence" value="ECO:0007669"/>
    <property type="project" value="UniProtKB-ARBA"/>
</dbReference>
<dbReference type="GO" id="GO:0000785">
    <property type="term" value="C:chromatin"/>
    <property type="evidence" value="ECO:0007669"/>
    <property type="project" value="TreeGrafter"/>
</dbReference>
<feature type="non-terminal residue" evidence="9">
    <location>
        <position position="1"/>
    </location>
</feature>
<feature type="compositionally biased region" description="Basic and acidic residues" evidence="7">
    <location>
        <begin position="59"/>
        <end position="74"/>
    </location>
</feature>
<evidence type="ECO:0000313" key="10">
    <source>
        <dbReference type="Proteomes" id="UP001166674"/>
    </source>
</evidence>
<dbReference type="Gene3D" id="2.60.40.820">
    <property type="entry name" value="Transcription factor, T-box"/>
    <property type="match status" value="1"/>
</dbReference>
<accession>A0AA41T5V2</accession>
<feature type="domain" description="T-box" evidence="8">
    <location>
        <begin position="131"/>
        <end position="318"/>
    </location>
</feature>
<evidence type="ECO:0000256" key="2">
    <source>
        <dbReference type="ARBA" id="ARBA00023015"/>
    </source>
</evidence>
<dbReference type="SUPFAM" id="SSF49417">
    <property type="entry name" value="p53-like transcription factors"/>
    <property type="match status" value="1"/>
</dbReference>
<reference evidence="9" key="1">
    <citation type="submission" date="2020-03" db="EMBL/GenBank/DDBJ databases">
        <title>Studies in the Genomics of Life Span.</title>
        <authorList>
            <person name="Glass D."/>
        </authorList>
    </citation>
    <scope>NUCLEOTIDE SEQUENCE</scope>
    <source>
        <strain evidence="9">SUZIE</strain>
        <tissue evidence="9">Muscle</tissue>
    </source>
</reference>
<dbReference type="InterPro" id="IPR008967">
    <property type="entry name" value="p53-like_TF_DNA-bd_sf"/>
</dbReference>
<comment type="subcellular location">
    <subcellularLocation>
        <location evidence="1 6">Nucleus</location>
    </subcellularLocation>
</comment>
<evidence type="ECO:0000256" key="5">
    <source>
        <dbReference type="ARBA" id="ARBA00023242"/>
    </source>
</evidence>
<evidence type="ECO:0000256" key="6">
    <source>
        <dbReference type="PROSITE-ProRule" id="PRU00201"/>
    </source>
</evidence>
<protein>
    <submittedName>
        <fullName evidence="9">T-box transcription factor TBX22</fullName>
    </submittedName>
</protein>
<evidence type="ECO:0000256" key="1">
    <source>
        <dbReference type="ARBA" id="ARBA00004123"/>
    </source>
</evidence>
<dbReference type="Pfam" id="PF00907">
    <property type="entry name" value="T-box"/>
    <property type="match status" value="1"/>
</dbReference>
<evidence type="ECO:0000256" key="7">
    <source>
        <dbReference type="SAM" id="MobiDB-lite"/>
    </source>
</evidence>
<feature type="region of interest" description="Disordered" evidence="7">
    <location>
        <begin position="351"/>
        <end position="375"/>
    </location>
</feature>
<dbReference type="GO" id="GO:0001708">
    <property type="term" value="P:cell fate specification"/>
    <property type="evidence" value="ECO:0007669"/>
    <property type="project" value="TreeGrafter"/>
</dbReference>
<dbReference type="InterPro" id="IPR036960">
    <property type="entry name" value="T-box_sf"/>
</dbReference>
<dbReference type="PANTHER" id="PTHR11267">
    <property type="entry name" value="T-BOX PROTEIN-RELATED"/>
    <property type="match status" value="1"/>
</dbReference>
<dbReference type="CDD" id="cd20200">
    <property type="entry name" value="T-box_TBX22-like"/>
    <property type="match status" value="1"/>
</dbReference>
<feature type="region of interest" description="Disordered" evidence="7">
    <location>
        <begin position="1"/>
        <end position="125"/>
    </location>
</feature>
<dbReference type="PROSITE" id="PS01283">
    <property type="entry name" value="TBOX_1"/>
    <property type="match status" value="1"/>
</dbReference>
<proteinExistence type="predicted"/>
<dbReference type="GO" id="GO:0000981">
    <property type="term" value="F:DNA-binding transcription factor activity, RNA polymerase II-specific"/>
    <property type="evidence" value="ECO:0007669"/>
    <property type="project" value="TreeGrafter"/>
</dbReference>
<comment type="caution">
    <text evidence="9">The sequence shown here is derived from an EMBL/GenBank/DDBJ whole genome shotgun (WGS) entry which is preliminary data.</text>
</comment>
<dbReference type="EMBL" id="JAATJV010403756">
    <property type="protein sequence ID" value="MBZ3885886.1"/>
    <property type="molecule type" value="Genomic_DNA"/>
</dbReference>
<dbReference type="PANTHER" id="PTHR11267:SF116">
    <property type="entry name" value="T-BOX TRANSCRIPTION FACTOR TBX22"/>
    <property type="match status" value="1"/>
</dbReference>
<comment type="caution">
    <text evidence="6">Lacks conserved residue(s) required for the propagation of feature annotation.</text>
</comment>
<keyword evidence="2" id="KW-0805">Transcription regulation</keyword>